<gene>
    <name evidence="1" type="ORF">CAUJ_LOCUS10945</name>
</gene>
<sequence>MAHVRRHLCESFEAPASFHPQNVLLLSISRRNRVKRGNFDAPGPSAKERKPQLLNSLVPKIRHLRKLVLLLLRGGILRQIRRKIREQQYEISKISLRNGCKFARLKATCAPPEGIREMAKNPRYRDALSHSKCGHDV</sequence>
<accession>A0A8S1HEA2</accession>
<proteinExistence type="predicted"/>
<dbReference type="EMBL" id="CAJGYM010000050">
    <property type="protein sequence ID" value="CAD6195026.1"/>
    <property type="molecule type" value="Genomic_DNA"/>
</dbReference>
<comment type="caution">
    <text evidence="1">The sequence shown here is derived from an EMBL/GenBank/DDBJ whole genome shotgun (WGS) entry which is preliminary data.</text>
</comment>
<dbReference type="AlphaFoldDB" id="A0A8S1HEA2"/>
<name>A0A8S1HEA2_9PELO</name>
<keyword evidence="2" id="KW-1185">Reference proteome</keyword>
<dbReference type="Proteomes" id="UP000835052">
    <property type="component" value="Unassembled WGS sequence"/>
</dbReference>
<protein>
    <submittedName>
        <fullName evidence="1">Uncharacterized protein</fullName>
    </submittedName>
</protein>
<reference evidence="1" key="1">
    <citation type="submission" date="2020-10" db="EMBL/GenBank/DDBJ databases">
        <authorList>
            <person name="Kikuchi T."/>
        </authorList>
    </citation>
    <scope>NUCLEOTIDE SEQUENCE</scope>
    <source>
        <strain evidence="1">NKZ352</strain>
    </source>
</reference>
<evidence type="ECO:0000313" key="2">
    <source>
        <dbReference type="Proteomes" id="UP000835052"/>
    </source>
</evidence>
<organism evidence="1 2">
    <name type="scientific">Caenorhabditis auriculariae</name>
    <dbReference type="NCBI Taxonomy" id="2777116"/>
    <lineage>
        <taxon>Eukaryota</taxon>
        <taxon>Metazoa</taxon>
        <taxon>Ecdysozoa</taxon>
        <taxon>Nematoda</taxon>
        <taxon>Chromadorea</taxon>
        <taxon>Rhabditida</taxon>
        <taxon>Rhabditina</taxon>
        <taxon>Rhabditomorpha</taxon>
        <taxon>Rhabditoidea</taxon>
        <taxon>Rhabditidae</taxon>
        <taxon>Peloderinae</taxon>
        <taxon>Caenorhabditis</taxon>
    </lineage>
</organism>
<evidence type="ECO:0000313" key="1">
    <source>
        <dbReference type="EMBL" id="CAD6195026.1"/>
    </source>
</evidence>